<evidence type="ECO:0000256" key="16">
    <source>
        <dbReference type="ARBA" id="ARBA00023221"/>
    </source>
</evidence>
<dbReference type="Pfam" id="PF08544">
    <property type="entry name" value="GHMP_kinases_C"/>
    <property type="match status" value="1"/>
</dbReference>
<dbReference type="GO" id="GO:0005524">
    <property type="term" value="F:ATP binding"/>
    <property type="evidence" value="ECO:0007669"/>
    <property type="project" value="UniProtKB-KW"/>
</dbReference>
<dbReference type="InterPro" id="IPR006205">
    <property type="entry name" value="Mev_gal_kin"/>
</dbReference>
<evidence type="ECO:0000256" key="8">
    <source>
        <dbReference type="ARBA" id="ARBA00022741"/>
    </source>
</evidence>
<dbReference type="InterPro" id="IPR013750">
    <property type="entry name" value="GHMP_kinase_C_dom"/>
</dbReference>
<proteinExistence type="inferred from homology"/>
<dbReference type="SUPFAM" id="SSF54211">
    <property type="entry name" value="Ribosomal protein S5 domain 2-like"/>
    <property type="match status" value="1"/>
</dbReference>
<accession>A0AAW2HAH3</accession>
<gene>
    <name evidence="21" type="ORF">PYX00_009162</name>
</gene>
<keyword evidence="11" id="KW-0460">Magnesium</keyword>
<evidence type="ECO:0000259" key="20">
    <source>
        <dbReference type="Pfam" id="PF08544"/>
    </source>
</evidence>
<evidence type="ECO:0000256" key="2">
    <source>
        <dbReference type="ARBA" id="ARBA00006495"/>
    </source>
</evidence>
<evidence type="ECO:0000256" key="10">
    <source>
        <dbReference type="ARBA" id="ARBA00022840"/>
    </source>
</evidence>
<keyword evidence="5 18" id="KW-0444">Lipid biosynthesis</keyword>
<dbReference type="GO" id="GO:0005829">
    <property type="term" value="C:cytosol"/>
    <property type="evidence" value="ECO:0007669"/>
    <property type="project" value="TreeGrafter"/>
</dbReference>
<evidence type="ECO:0000256" key="12">
    <source>
        <dbReference type="ARBA" id="ARBA00022955"/>
    </source>
</evidence>
<sequence length="393" mass="42853">MGRSDIEISITAPGKIILFGEHSVVFGRKAIAAALGLQTKLHLKGNDSGNIALRFPPLNLEETFKVANIREYYNGNDSAAGQDPIQRSIERFREFYSKYGKNHLTDDLSNCLITLLHSFSYVTGACPGISIEVHTDLPIGFGAGSSASYSVVVSTAMLIYEYAESDKLQKFLSRTGDGVINISDEFRDLVSERAFLCEKLFHGTPSGVDHSVVIRGSALEFVKGVHSNHLETFDGGRAKILLVNTKVPKSTKRQVAILHGWKEKFPEASEHVLNAMETVAKDGVQTLKSMKDVKDLEKNERRLADLIELNHSLLRCIGVSHPSLEKVCEIARKFGLSAKLTGAGGGGLAIVYLPSEATSSTVDRLKDELREVGFDVTEADLGGPGLRIHSLTL</sequence>
<evidence type="ECO:0000256" key="13">
    <source>
        <dbReference type="ARBA" id="ARBA00023011"/>
    </source>
</evidence>
<dbReference type="SUPFAM" id="SSF55060">
    <property type="entry name" value="GHMP Kinase, C-terminal domain"/>
    <property type="match status" value="1"/>
</dbReference>
<dbReference type="InterPro" id="IPR036554">
    <property type="entry name" value="GHMP_kinase_C_sf"/>
</dbReference>
<dbReference type="Pfam" id="PF00288">
    <property type="entry name" value="GHMP_kinases_N"/>
    <property type="match status" value="1"/>
</dbReference>
<evidence type="ECO:0000313" key="21">
    <source>
        <dbReference type="EMBL" id="KAL0266683.1"/>
    </source>
</evidence>
<dbReference type="InterPro" id="IPR020568">
    <property type="entry name" value="Ribosomal_Su5_D2-typ_SF"/>
</dbReference>
<evidence type="ECO:0000256" key="6">
    <source>
        <dbReference type="ARBA" id="ARBA00022679"/>
    </source>
</evidence>
<dbReference type="Gene3D" id="3.30.70.890">
    <property type="entry name" value="GHMP kinase, C-terminal domain"/>
    <property type="match status" value="1"/>
</dbReference>
<evidence type="ECO:0000259" key="19">
    <source>
        <dbReference type="Pfam" id="PF00288"/>
    </source>
</evidence>
<evidence type="ECO:0000256" key="14">
    <source>
        <dbReference type="ARBA" id="ARBA00023098"/>
    </source>
</evidence>
<feature type="domain" description="GHMP kinase C-terminal" evidence="20">
    <location>
        <begin position="297"/>
        <end position="372"/>
    </location>
</feature>
<keyword evidence="12 18" id="KW-0752">Steroid biosynthesis</keyword>
<comment type="subcellular location">
    <subcellularLocation>
        <location evidence="1 18">Cytoplasm</location>
    </subcellularLocation>
</comment>
<keyword evidence="15 18" id="KW-1207">Sterol metabolism</keyword>
<evidence type="ECO:0000256" key="3">
    <source>
        <dbReference type="ARBA" id="ARBA00012103"/>
    </source>
</evidence>
<evidence type="ECO:0000256" key="7">
    <source>
        <dbReference type="ARBA" id="ARBA00022723"/>
    </source>
</evidence>
<evidence type="ECO:0000256" key="4">
    <source>
        <dbReference type="ARBA" id="ARBA00022490"/>
    </source>
</evidence>
<keyword evidence="4 18" id="KW-0963">Cytoplasm</keyword>
<organism evidence="21">
    <name type="scientific">Menopon gallinae</name>
    <name type="common">poultry shaft louse</name>
    <dbReference type="NCBI Taxonomy" id="328185"/>
    <lineage>
        <taxon>Eukaryota</taxon>
        <taxon>Metazoa</taxon>
        <taxon>Ecdysozoa</taxon>
        <taxon>Arthropoda</taxon>
        <taxon>Hexapoda</taxon>
        <taxon>Insecta</taxon>
        <taxon>Pterygota</taxon>
        <taxon>Neoptera</taxon>
        <taxon>Paraneoptera</taxon>
        <taxon>Psocodea</taxon>
        <taxon>Troctomorpha</taxon>
        <taxon>Phthiraptera</taxon>
        <taxon>Amblycera</taxon>
        <taxon>Menoponidae</taxon>
        <taxon>Menopon</taxon>
    </lineage>
</organism>
<dbReference type="EC" id="2.7.1.36" evidence="3 18"/>
<keyword evidence="9 18" id="KW-0418">Kinase</keyword>
<protein>
    <recommendedName>
        <fullName evidence="3 18">Mevalonate kinase</fullName>
        <shortName evidence="18">MK</shortName>
        <ecNumber evidence="3 18">2.7.1.36</ecNumber>
    </recommendedName>
</protein>
<dbReference type="PRINTS" id="PR00959">
    <property type="entry name" value="MEVGALKINASE"/>
</dbReference>
<evidence type="ECO:0000256" key="18">
    <source>
        <dbReference type="RuleBase" id="RU363087"/>
    </source>
</evidence>
<dbReference type="AlphaFoldDB" id="A0AAW2HAH3"/>
<dbReference type="PANTHER" id="PTHR43290:SF2">
    <property type="entry name" value="MEVALONATE KINASE"/>
    <property type="match status" value="1"/>
</dbReference>
<feature type="domain" description="GHMP kinase N-terminal" evidence="19">
    <location>
        <begin position="123"/>
        <end position="169"/>
    </location>
</feature>
<evidence type="ECO:0000256" key="11">
    <source>
        <dbReference type="ARBA" id="ARBA00022842"/>
    </source>
</evidence>
<dbReference type="NCBIfam" id="TIGR00549">
    <property type="entry name" value="mevalon_kin"/>
    <property type="match status" value="1"/>
</dbReference>
<dbReference type="GO" id="GO:0046872">
    <property type="term" value="F:metal ion binding"/>
    <property type="evidence" value="ECO:0007669"/>
    <property type="project" value="UniProtKB-KW"/>
</dbReference>
<evidence type="ECO:0000256" key="1">
    <source>
        <dbReference type="ARBA" id="ARBA00004496"/>
    </source>
</evidence>
<dbReference type="InterPro" id="IPR014721">
    <property type="entry name" value="Ribsml_uS5_D2-typ_fold_subgr"/>
</dbReference>
<keyword evidence="6 18" id="KW-0808">Transferase</keyword>
<evidence type="ECO:0000256" key="9">
    <source>
        <dbReference type="ARBA" id="ARBA00022777"/>
    </source>
</evidence>
<comment type="pathway">
    <text evidence="17 18">Isoprenoid biosynthesis; isopentenyl diphosphate biosynthesis via mevalonate pathway; isopentenyl diphosphate from (R)-mevalonate: step 1/3.</text>
</comment>
<dbReference type="FunFam" id="3.30.70.890:FF:000003">
    <property type="entry name" value="Mevalonate kinase"/>
    <property type="match status" value="1"/>
</dbReference>
<keyword evidence="16 18" id="KW-0753">Steroid metabolism</keyword>
<keyword evidence="14 18" id="KW-0443">Lipid metabolism</keyword>
<evidence type="ECO:0000256" key="17">
    <source>
        <dbReference type="ARBA" id="ARBA00029438"/>
    </source>
</evidence>
<comment type="caution">
    <text evidence="21">The sequence shown here is derived from an EMBL/GenBank/DDBJ whole genome shotgun (WGS) entry which is preliminary data.</text>
</comment>
<keyword evidence="13 18" id="KW-0756">Sterol biosynthesis</keyword>
<comment type="catalytic activity">
    <reaction evidence="18">
        <text>(R)-mevalonate + ATP = (R)-5-phosphomevalonate + ADP + H(+)</text>
        <dbReference type="Rhea" id="RHEA:17065"/>
        <dbReference type="ChEBI" id="CHEBI:15378"/>
        <dbReference type="ChEBI" id="CHEBI:30616"/>
        <dbReference type="ChEBI" id="CHEBI:36464"/>
        <dbReference type="ChEBI" id="CHEBI:58146"/>
        <dbReference type="ChEBI" id="CHEBI:456216"/>
        <dbReference type="EC" id="2.7.1.36"/>
    </reaction>
</comment>
<dbReference type="Gene3D" id="3.30.230.10">
    <property type="match status" value="1"/>
</dbReference>
<name>A0AAW2HAH3_9NEOP</name>
<comment type="similarity">
    <text evidence="2 18">Belongs to the GHMP kinase family. Mevalonate kinase subfamily.</text>
</comment>
<reference evidence="21" key="1">
    <citation type="journal article" date="2024" name="Gigascience">
        <title>Chromosome-level genome of the poultry shaft louse Menopon gallinae provides insight into the host-switching and adaptive evolution of parasitic lice.</title>
        <authorList>
            <person name="Xu Y."/>
            <person name="Ma L."/>
            <person name="Liu S."/>
            <person name="Liang Y."/>
            <person name="Liu Q."/>
            <person name="He Z."/>
            <person name="Tian L."/>
            <person name="Duan Y."/>
            <person name="Cai W."/>
            <person name="Li H."/>
            <person name="Song F."/>
        </authorList>
    </citation>
    <scope>NUCLEOTIDE SEQUENCE</scope>
    <source>
        <strain evidence="21">Cailab_2023a</strain>
    </source>
</reference>
<dbReference type="GO" id="GO:0006695">
    <property type="term" value="P:cholesterol biosynthetic process"/>
    <property type="evidence" value="ECO:0007669"/>
    <property type="project" value="TreeGrafter"/>
</dbReference>
<dbReference type="PANTHER" id="PTHR43290">
    <property type="entry name" value="MEVALONATE KINASE"/>
    <property type="match status" value="1"/>
</dbReference>
<dbReference type="EMBL" id="JARGDH010000005">
    <property type="protein sequence ID" value="KAL0266683.1"/>
    <property type="molecule type" value="Genomic_DNA"/>
</dbReference>
<keyword evidence="10 18" id="KW-0067">ATP-binding</keyword>
<keyword evidence="8 18" id="KW-0547">Nucleotide-binding</keyword>
<evidence type="ECO:0000256" key="15">
    <source>
        <dbReference type="ARBA" id="ARBA00023166"/>
    </source>
</evidence>
<keyword evidence="7" id="KW-0479">Metal-binding</keyword>
<dbReference type="InterPro" id="IPR006204">
    <property type="entry name" value="GHMP_kinase_N_dom"/>
</dbReference>
<dbReference type="GO" id="GO:0019287">
    <property type="term" value="P:isopentenyl diphosphate biosynthetic process, mevalonate pathway"/>
    <property type="evidence" value="ECO:0007669"/>
    <property type="project" value="TreeGrafter"/>
</dbReference>
<dbReference type="GO" id="GO:0004496">
    <property type="term" value="F:mevalonate kinase activity"/>
    <property type="evidence" value="ECO:0007669"/>
    <property type="project" value="UniProtKB-EC"/>
</dbReference>
<evidence type="ECO:0000256" key="5">
    <source>
        <dbReference type="ARBA" id="ARBA00022516"/>
    </source>
</evidence>